<reference evidence="3 4" key="1">
    <citation type="submission" date="2023-04" db="EMBL/GenBank/DDBJ databases">
        <title>Streptomyces chengmaiensis sp. nov. isolated from the stem of mangrove plant in Hainan.</title>
        <authorList>
            <person name="Huang X."/>
            <person name="Zhou S."/>
            <person name="Chu X."/>
            <person name="Xie Y."/>
            <person name="Lin Y."/>
        </authorList>
    </citation>
    <scope>NUCLEOTIDE SEQUENCE [LARGE SCALE GENOMIC DNA]</scope>
    <source>
        <strain evidence="3 4">HNM0663</strain>
    </source>
</reference>
<dbReference type="InterPro" id="IPR036928">
    <property type="entry name" value="AS_sf"/>
</dbReference>
<evidence type="ECO:0000256" key="1">
    <source>
        <dbReference type="SAM" id="MobiDB-lite"/>
    </source>
</evidence>
<dbReference type="InterPro" id="IPR020556">
    <property type="entry name" value="Amidase_CS"/>
</dbReference>
<evidence type="ECO:0000313" key="3">
    <source>
        <dbReference type="EMBL" id="MDH2387424.1"/>
    </source>
</evidence>
<protein>
    <submittedName>
        <fullName evidence="3">Amidase</fullName>
        <ecNumber evidence="3">3.5.1.4</ecNumber>
    </submittedName>
</protein>
<accession>A0ABT6HHT3</accession>
<keyword evidence="3" id="KW-0378">Hydrolase</keyword>
<dbReference type="NCBIfam" id="NF004816">
    <property type="entry name" value="PRK06170.1"/>
    <property type="match status" value="1"/>
</dbReference>
<dbReference type="Proteomes" id="UP001223144">
    <property type="component" value="Unassembled WGS sequence"/>
</dbReference>
<gene>
    <name evidence="3" type="ORF">QCN29_01205</name>
</gene>
<keyword evidence="4" id="KW-1185">Reference proteome</keyword>
<comment type="caution">
    <text evidence="3">The sequence shown here is derived from an EMBL/GenBank/DDBJ whole genome shotgun (WGS) entry which is preliminary data.</text>
</comment>
<feature type="region of interest" description="Disordered" evidence="1">
    <location>
        <begin position="1"/>
        <end position="20"/>
    </location>
</feature>
<dbReference type="PROSITE" id="PS00571">
    <property type="entry name" value="AMIDASES"/>
    <property type="match status" value="1"/>
</dbReference>
<dbReference type="PANTHER" id="PTHR43372:SF4">
    <property type="entry name" value="FATTY-ACID AMIDE HYDROLASE 2"/>
    <property type="match status" value="1"/>
</dbReference>
<dbReference type="EMBL" id="JARWBG010000001">
    <property type="protein sequence ID" value="MDH2387424.1"/>
    <property type="molecule type" value="Genomic_DNA"/>
</dbReference>
<feature type="domain" description="Amidase" evidence="2">
    <location>
        <begin position="24"/>
        <end position="464"/>
    </location>
</feature>
<dbReference type="RefSeq" id="WP_279925545.1">
    <property type="nucleotide sequence ID" value="NZ_JARWBG010000001.1"/>
</dbReference>
<organism evidence="3 4">
    <name type="scientific">Streptomyces chengmaiensis</name>
    <dbReference type="NCBI Taxonomy" id="3040919"/>
    <lineage>
        <taxon>Bacteria</taxon>
        <taxon>Bacillati</taxon>
        <taxon>Actinomycetota</taxon>
        <taxon>Actinomycetes</taxon>
        <taxon>Kitasatosporales</taxon>
        <taxon>Streptomycetaceae</taxon>
        <taxon>Streptomyces</taxon>
    </lineage>
</organism>
<dbReference type="Pfam" id="PF01425">
    <property type="entry name" value="Amidase"/>
    <property type="match status" value="1"/>
</dbReference>
<evidence type="ECO:0000313" key="4">
    <source>
        <dbReference type="Proteomes" id="UP001223144"/>
    </source>
</evidence>
<proteinExistence type="predicted"/>
<dbReference type="InterPro" id="IPR052739">
    <property type="entry name" value="FAAH2"/>
</dbReference>
<dbReference type="PANTHER" id="PTHR43372">
    <property type="entry name" value="FATTY-ACID AMIDE HYDROLASE"/>
    <property type="match status" value="1"/>
</dbReference>
<dbReference type="SUPFAM" id="SSF75304">
    <property type="entry name" value="Amidase signature (AS) enzymes"/>
    <property type="match status" value="1"/>
</dbReference>
<evidence type="ECO:0000259" key="2">
    <source>
        <dbReference type="Pfam" id="PF01425"/>
    </source>
</evidence>
<dbReference type="EC" id="3.5.1.4" evidence="3"/>
<name>A0ABT6HHT3_9ACTN</name>
<sequence length="483" mass="50871">MDLTHHSAGEQLHALERGEVSSRELTTAHLERIDRHPEYNAVVTPDREGALAAAAAADERRAGGRADGPLLGLPVVVKDSLETEGLRTTCGATDLAGHIPAQDADAVARLRAAGAVILGKTNTPPMCQDLQTGNPLFGTTPNPHDPQRTAGGSSGGAAAAVAARLSPLGIGSDLAGSLRLPGHYCGVYTLRTSHGIVPTRGHIPRPPGWLSSSDMLTLGPLARSAADLDLALGVLAGPSPDDGAAWRLELPAPRRGRLHEYRIGVWADSSYCPVDSETRALLEDVCKSLRSIGAHVDETARPVDMAASDRLFQTLMFAGSSAGASPEAFAGEAAAARDLAADDRRPNAAYLRARTMPHRDWLLANEERQRLRRRWAAYFGDGGVDVLITPAAPTAAVPNQTDVPVPERYITVDGERRGYWDQTSWLNLAGPASLPAATVPAGRTADGLPMGLQIIGPYLADRTVTHVASLLAEAGCALPEAQR</sequence>
<dbReference type="Gene3D" id="3.90.1300.10">
    <property type="entry name" value="Amidase signature (AS) domain"/>
    <property type="match status" value="1"/>
</dbReference>
<dbReference type="InterPro" id="IPR023631">
    <property type="entry name" value="Amidase_dom"/>
</dbReference>
<dbReference type="GO" id="GO:0004040">
    <property type="term" value="F:amidase activity"/>
    <property type="evidence" value="ECO:0007669"/>
    <property type="project" value="UniProtKB-EC"/>
</dbReference>